<protein>
    <submittedName>
        <fullName evidence="1">Uncharacterized protein</fullName>
    </submittedName>
</protein>
<sequence length="169" mass="18571">MHQLPPRPPTRATVPRAVLAWTVVAHAPARQSQFDVIIPISAPNSYTRRHGIVQPLMKPMCESFPESAQLPGVRPPYVRQYSILPASIQTPPTVKSLWFILTPPSSGRVNLVRTPLTAHPSRLMSTPARALSPIPRIREQAFFGHPLSQPPIPSQVRRPLAASSLGIVP</sequence>
<reference evidence="1 2" key="1">
    <citation type="journal article" date="2019" name="Fungal Biol. Biotechnol.">
        <title>Draft genome sequence of fastidious pathogen Ceratobasidium theobromae, which causes vascular-streak dieback in Theobroma cacao.</title>
        <authorList>
            <person name="Ali S.S."/>
            <person name="Asman A."/>
            <person name="Shao J."/>
            <person name="Firmansyah A.P."/>
            <person name="Susilo A.W."/>
            <person name="Rosmana A."/>
            <person name="McMahon P."/>
            <person name="Junaid M."/>
            <person name="Guest D."/>
            <person name="Kheng T.Y."/>
            <person name="Meinhardt L.W."/>
            <person name="Bailey B.A."/>
        </authorList>
    </citation>
    <scope>NUCLEOTIDE SEQUENCE [LARGE SCALE GENOMIC DNA]</scope>
    <source>
        <strain evidence="1 2">CT2</strain>
    </source>
</reference>
<dbReference type="EMBL" id="SSOP01000547">
    <property type="protein sequence ID" value="KAB5588156.1"/>
    <property type="molecule type" value="Genomic_DNA"/>
</dbReference>
<dbReference type="AlphaFoldDB" id="A0A5N5Q9T2"/>
<accession>A0A5N5Q9T2</accession>
<organism evidence="1 2">
    <name type="scientific">Ceratobasidium theobromae</name>
    <dbReference type="NCBI Taxonomy" id="1582974"/>
    <lineage>
        <taxon>Eukaryota</taxon>
        <taxon>Fungi</taxon>
        <taxon>Dikarya</taxon>
        <taxon>Basidiomycota</taxon>
        <taxon>Agaricomycotina</taxon>
        <taxon>Agaricomycetes</taxon>
        <taxon>Cantharellales</taxon>
        <taxon>Ceratobasidiaceae</taxon>
        <taxon>Ceratobasidium</taxon>
    </lineage>
</organism>
<name>A0A5N5Q9T2_9AGAM</name>
<keyword evidence="2" id="KW-1185">Reference proteome</keyword>
<proteinExistence type="predicted"/>
<dbReference type="Proteomes" id="UP000383932">
    <property type="component" value="Unassembled WGS sequence"/>
</dbReference>
<gene>
    <name evidence="1" type="ORF">CTheo_8402</name>
</gene>
<evidence type="ECO:0000313" key="1">
    <source>
        <dbReference type="EMBL" id="KAB5588156.1"/>
    </source>
</evidence>
<comment type="caution">
    <text evidence="1">The sequence shown here is derived from an EMBL/GenBank/DDBJ whole genome shotgun (WGS) entry which is preliminary data.</text>
</comment>
<evidence type="ECO:0000313" key="2">
    <source>
        <dbReference type="Proteomes" id="UP000383932"/>
    </source>
</evidence>